<dbReference type="Proteomes" id="UP000034793">
    <property type="component" value="Unassembled WGS sequence"/>
</dbReference>
<sequence length="157" mass="18788">MLKFLNYNKLSIFRRSRRKVKKTKNRGKTRKSVIWQDAPDIAKQIVYLCDKLDLSWVEVNSLHCMRSENSQTRAYARIWGLSKVWQQALKQKPAYIVEVISEKYDKLSNIEKDKVLLHELTHIPKNFSGSLVPHIRRGKRNFHRKVEDLYNRHIKQE</sequence>
<name>A0A0G0PIQ2_9BACT</name>
<dbReference type="InterPro" id="IPR043998">
    <property type="entry name" value="Put_Metallopep"/>
</dbReference>
<comment type="caution">
    <text evidence="2">The sequence shown here is derived from an EMBL/GenBank/DDBJ whole genome shotgun (WGS) entry which is preliminary data.</text>
</comment>
<evidence type="ECO:0000313" key="2">
    <source>
        <dbReference type="EMBL" id="KKR27788.1"/>
    </source>
</evidence>
<dbReference type="PATRIC" id="fig|1618552.3.peg.1202"/>
<gene>
    <name evidence="2" type="ORF">UT61_C0066G0003</name>
</gene>
<feature type="domain" description="Putative phage metallopeptidase" evidence="1">
    <location>
        <begin position="35"/>
        <end position="134"/>
    </location>
</feature>
<dbReference type="Pfam" id="PF18894">
    <property type="entry name" value="PhageMetallopep"/>
    <property type="match status" value="1"/>
</dbReference>
<dbReference type="EMBL" id="LBXL01000066">
    <property type="protein sequence ID" value="KKR27788.1"/>
    <property type="molecule type" value="Genomic_DNA"/>
</dbReference>
<protein>
    <submittedName>
        <fullName evidence="2">Metallopeptidase-like protein</fullName>
    </submittedName>
</protein>
<evidence type="ECO:0000313" key="3">
    <source>
        <dbReference type="Proteomes" id="UP000034793"/>
    </source>
</evidence>
<organism evidence="2 3">
    <name type="scientific">Candidatus Woesebacteria bacterium GW2011_GWA1_39_8</name>
    <dbReference type="NCBI Taxonomy" id="1618552"/>
    <lineage>
        <taxon>Bacteria</taxon>
        <taxon>Candidatus Woeseibacteriota</taxon>
    </lineage>
</organism>
<proteinExistence type="predicted"/>
<reference evidence="2 3" key="1">
    <citation type="journal article" date="2015" name="Nature">
        <title>rRNA introns, odd ribosomes, and small enigmatic genomes across a large radiation of phyla.</title>
        <authorList>
            <person name="Brown C.T."/>
            <person name="Hug L.A."/>
            <person name="Thomas B.C."/>
            <person name="Sharon I."/>
            <person name="Castelle C.J."/>
            <person name="Singh A."/>
            <person name="Wilkins M.J."/>
            <person name="Williams K.H."/>
            <person name="Banfield J.F."/>
        </authorList>
    </citation>
    <scope>NUCLEOTIDE SEQUENCE [LARGE SCALE GENOMIC DNA]</scope>
</reference>
<dbReference type="AlphaFoldDB" id="A0A0G0PIQ2"/>
<accession>A0A0G0PIQ2</accession>
<evidence type="ECO:0000259" key="1">
    <source>
        <dbReference type="Pfam" id="PF18894"/>
    </source>
</evidence>